<evidence type="ECO:0000313" key="2">
    <source>
        <dbReference type="Proteomes" id="UP000286246"/>
    </source>
</evidence>
<organism evidence="1 2">
    <name type="scientific">Sphingobacterium detergens</name>
    <dbReference type="NCBI Taxonomy" id="1145106"/>
    <lineage>
        <taxon>Bacteria</taxon>
        <taxon>Pseudomonadati</taxon>
        <taxon>Bacteroidota</taxon>
        <taxon>Sphingobacteriia</taxon>
        <taxon>Sphingobacteriales</taxon>
        <taxon>Sphingobacteriaceae</taxon>
        <taxon>Sphingobacterium</taxon>
    </lineage>
</organism>
<dbReference type="AlphaFoldDB" id="A0A420BIH0"/>
<name>A0A420BIH0_SPHD1</name>
<proteinExistence type="predicted"/>
<protein>
    <submittedName>
        <fullName evidence="1">Uncharacterized protein</fullName>
    </submittedName>
</protein>
<gene>
    <name evidence="1" type="ORF">DFQ12_1363</name>
</gene>
<comment type="caution">
    <text evidence="1">The sequence shown here is derived from an EMBL/GenBank/DDBJ whole genome shotgun (WGS) entry which is preliminary data.</text>
</comment>
<keyword evidence="2" id="KW-1185">Reference proteome</keyword>
<dbReference type="EMBL" id="RAPY01000001">
    <property type="protein sequence ID" value="RKE56498.1"/>
    <property type="molecule type" value="Genomic_DNA"/>
</dbReference>
<sequence>MPVSVNGIVTSKSTSDWIFIYGYKNREEQWDILELD</sequence>
<reference evidence="1 2" key="1">
    <citation type="submission" date="2018-09" db="EMBL/GenBank/DDBJ databases">
        <title>Genomic Encyclopedia of Type Strains, Phase III (KMG-III): the genomes of soil and plant-associated and newly described type strains.</title>
        <authorList>
            <person name="Whitman W."/>
        </authorList>
    </citation>
    <scope>NUCLEOTIDE SEQUENCE [LARGE SCALE GENOMIC DNA]</scope>
    <source>
        <strain evidence="1 2">CECT 7938</strain>
    </source>
</reference>
<dbReference type="Proteomes" id="UP000286246">
    <property type="component" value="Unassembled WGS sequence"/>
</dbReference>
<accession>A0A420BIH0</accession>
<evidence type="ECO:0000313" key="1">
    <source>
        <dbReference type="EMBL" id="RKE56498.1"/>
    </source>
</evidence>